<keyword evidence="2" id="KW-1185">Reference proteome</keyword>
<dbReference type="EMBL" id="JBHUCX010000043">
    <property type="protein sequence ID" value="MFD1676036.1"/>
    <property type="molecule type" value="Genomic_DNA"/>
</dbReference>
<dbReference type="Proteomes" id="UP001597079">
    <property type="component" value="Unassembled WGS sequence"/>
</dbReference>
<proteinExistence type="predicted"/>
<name>A0ABW4JI96_9BACL</name>
<gene>
    <name evidence="1" type="ORF">ACFSB2_15130</name>
</gene>
<evidence type="ECO:0000313" key="2">
    <source>
        <dbReference type="Proteomes" id="UP001597079"/>
    </source>
</evidence>
<evidence type="ECO:0008006" key="3">
    <source>
        <dbReference type="Google" id="ProtNLM"/>
    </source>
</evidence>
<reference evidence="2" key="1">
    <citation type="journal article" date="2019" name="Int. J. Syst. Evol. Microbiol.">
        <title>The Global Catalogue of Microorganisms (GCM) 10K type strain sequencing project: providing services to taxonomists for standard genome sequencing and annotation.</title>
        <authorList>
            <consortium name="The Broad Institute Genomics Platform"/>
            <consortium name="The Broad Institute Genome Sequencing Center for Infectious Disease"/>
            <person name="Wu L."/>
            <person name="Ma J."/>
        </authorList>
    </citation>
    <scope>NUCLEOTIDE SEQUENCE [LARGE SCALE GENOMIC DNA]</scope>
    <source>
        <strain evidence="2">CGMCC 1.12286</strain>
    </source>
</reference>
<dbReference type="RefSeq" id="WP_377943929.1">
    <property type="nucleotide sequence ID" value="NZ_JBHUCX010000043.1"/>
</dbReference>
<evidence type="ECO:0000313" key="1">
    <source>
        <dbReference type="EMBL" id="MFD1676036.1"/>
    </source>
</evidence>
<protein>
    <recommendedName>
        <fullName evidence="3">DUF1173 family protein</fullName>
    </recommendedName>
</protein>
<accession>A0ABW4JI96</accession>
<comment type="caution">
    <text evidence="1">The sequence shown here is derived from an EMBL/GenBank/DDBJ whole genome shotgun (WGS) entry which is preliminary data.</text>
</comment>
<sequence length="415" mass="48334">METMVIAIYKSKAPVQIGYSILYKDGWDQQVFKQLCEPERPKLYCTCSPLGRVPMHVKRRPKGIGRYFIAIDPNAAIQHSLNCPLYHLKEDSDLPRLPPYYETGVDRETKNGNEFIHVNIRVFASQTNTNETDIKSNAPSINQLRQIESSEFRFGRTKLEVAFGGLFREWYILGLGFAQRTMSPKPSREQLLRGMWKVLINKQITVEDGPFDKIAIVPFSKVKWRLEGQPRVIVGYVISPPVEFDNSTVKVRVRGIDTEIDVLVRNRHLPNYRLDGRLCALRVVCQNQEYWSINHVQGLLIYPDGAVWLDSSYEWQAYEFLLKQRGLAIVKPLMPSPEWYDFKPDFVLTNTKPQTVIEVWGMPDVFLHYHEQKKRKKKVYQYAQSLGKLQLIEWNVQDPMGFEIFSKQIKDMKKS</sequence>
<organism evidence="1 2">
    <name type="scientific">Alicyclobacillus fodiniaquatilis</name>
    <dbReference type="NCBI Taxonomy" id="1661150"/>
    <lineage>
        <taxon>Bacteria</taxon>
        <taxon>Bacillati</taxon>
        <taxon>Bacillota</taxon>
        <taxon>Bacilli</taxon>
        <taxon>Bacillales</taxon>
        <taxon>Alicyclobacillaceae</taxon>
        <taxon>Alicyclobacillus</taxon>
    </lineage>
</organism>